<dbReference type="PANTHER" id="PTHR38329">
    <property type="entry name" value="CECROPIN-A1-RELATED"/>
    <property type="match status" value="1"/>
</dbReference>
<evidence type="ECO:0000256" key="6">
    <source>
        <dbReference type="ARBA" id="ARBA00022729"/>
    </source>
</evidence>
<evidence type="ECO:0000256" key="10">
    <source>
        <dbReference type="SAM" id="MobiDB-lite"/>
    </source>
</evidence>
<evidence type="ECO:0000256" key="5">
    <source>
        <dbReference type="ARBA" id="ARBA00022588"/>
    </source>
</evidence>
<gene>
    <name evidence="12" type="ORF">pipiens_003678</name>
</gene>
<keyword evidence="11" id="KW-1133">Transmembrane helix</keyword>
<sequence>MHSPTKGNPTEDQLLSRGSTGVPVVEHHHLCSSPSTNTNDLLVSSNTQQQQQKKNMNFHRIFLLLVVAIFLVLGGHSGVEAAPRWKLGKKLEKVGKNVFKAAQKTLPVVAGFKALG</sequence>
<feature type="compositionally biased region" description="Polar residues" evidence="10">
    <location>
        <begin position="1"/>
        <end position="19"/>
    </location>
</feature>
<evidence type="ECO:0000256" key="1">
    <source>
        <dbReference type="ARBA" id="ARBA00004613"/>
    </source>
</evidence>
<evidence type="ECO:0000313" key="12">
    <source>
        <dbReference type="EMBL" id="KAL1379950.1"/>
    </source>
</evidence>
<keyword evidence="8 9" id="KW-0044">Antibiotic</keyword>
<dbReference type="InterPro" id="IPR020400">
    <property type="entry name" value="CecC/Srx/CECD"/>
</dbReference>
<evidence type="ECO:0008006" key="14">
    <source>
        <dbReference type="Google" id="ProtNLM"/>
    </source>
</evidence>
<evidence type="ECO:0000256" key="11">
    <source>
        <dbReference type="SAM" id="Phobius"/>
    </source>
</evidence>
<dbReference type="GO" id="GO:0050830">
    <property type="term" value="P:defense response to Gram-positive bacterium"/>
    <property type="evidence" value="ECO:0007669"/>
    <property type="project" value="UniProtKB-ARBA"/>
</dbReference>
<evidence type="ECO:0000256" key="2">
    <source>
        <dbReference type="ARBA" id="ARBA00010680"/>
    </source>
</evidence>
<keyword evidence="11" id="KW-0812">Transmembrane</keyword>
<keyword evidence="7 9" id="KW-0391">Immunity</keyword>
<evidence type="ECO:0000313" key="13">
    <source>
        <dbReference type="Proteomes" id="UP001562425"/>
    </source>
</evidence>
<keyword evidence="6" id="KW-0732">Signal</keyword>
<dbReference type="GO" id="GO:0045087">
    <property type="term" value="P:innate immune response"/>
    <property type="evidence" value="ECO:0007669"/>
    <property type="project" value="UniProtKB-KW"/>
</dbReference>
<evidence type="ECO:0000256" key="8">
    <source>
        <dbReference type="ARBA" id="ARBA00023022"/>
    </source>
</evidence>
<evidence type="ECO:0000256" key="7">
    <source>
        <dbReference type="ARBA" id="ARBA00022859"/>
    </source>
</evidence>
<accession>A0ABD1CUP5</accession>
<dbReference type="Pfam" id="PF00272">
    <property type="entry name" value="Cecropin"/>
    <property type="match status" value="1"/>
</dbReference>
<keyword evidence="11" id="KW-0472">Membrane</keyword>
<reference evidence="12 13" key="1">
    <citation type="submission" date="2024-05" db="EMBL/GenBank/DDBJ databases">
        <title>Culex pipiens pipiens assembly and annotation.</title>
        <authorList>
            <person name="Alout H."/>
            <person name="Durand T."/>
        </authorList>
    </citation>
    <scope>NUCLEOTIDE SEQUENCE [LARGE SCALE GENOMIC DNA]</scope>
    <source>
        <strain evidence="12">HA-2024</strain>
        <tissue evidence="12">Whole body</tissue>
    </source>
</reference>
<feature type="transmembrane region" description="Helical" evidence="11">
    <location>
        <begin position="61"/>
        <end position="79"/>
    </location>
</feature>
<keyword evidence="5 9" id="KW-0399">Innate immunity</keyword>
<comment type="similarity">
    <text evidence="2 9">Belongs to the cecropin family.</text>
</comment>
<dbReference type="EMBL" id="JBEHCU010009402">
    <property type="protein sequence ID" value="KAL1379950.1"/>
    <property type="molecule type" value="Genomic_DNA"/>
</dbReference>
<comment type="subcellular location">
    <subcellularLocation>
        <location evidence="1 9">Secreted</location>
    </subcellularLocation>
</comment>
<keyword evidence="4 9" id="KW-0929">Antimicrobial</keyword>
<name>A0ABD1CUP5_CULPP</name>
<proteinExistence type="inferred from homology"/>
<evidence type="ECO:0000256" key="4">
    <source>
        <dbReference type="ARBA" id="ARBA00022529"/>
    </source>
</evidence>
<dbReference type="AlphaFoldDB" id="A0ABD1CUP5"/>
<dbReference type="InterPro" id="IPR000875">
    <property type="entry name" value="CecC-like"/>
</dbReference>
<dbReference type="PANTHER" id="PTHR38329:SF1">
    <property type="entry name" value="CECROPIN-A1-RELATED"/>
    <property type="match status" value="1"/>
</dbReference>
<keyword evidence="3" id="KW-0964">Secreted</keyword>
<evidence type="ECO:0000256" key="9">
    <source>
        <dbReference type="RuleBase" id="RU003948"/>
    </source>
</evidence>
<feature type="region of interest" description="Disordered" evidence="10">
    <location>
        <begin position="1"/>
        <end position="20"/>
    </location>
</feature>
<dbReference type="Proteomes" id="UP001562425">
    <property type="component" value="Unassembled WGS sequence"/>
</dbReference>
<dbReference type="GO" id="GO:0005576">
    <property type="term" value="C:extracellular region"/>
    <property type="evidence" value="ECO:0007669"/>
    <property type="project" value="UniProtKB-SubCell"/>
</dbReference>
<keyword evidence="13" id="KW-1185">Reference proteome</keyword>
<protein>
    <recommendedName>
        <fullName evidence="14">Cecropin</fullName>
    </recommendedName>
</protein>
<dbReference type="PROSITE" id="PS00268">
    <property type="entry name" value="CECROPIN"/>
    <property type="match status" value="1"/>
</dbReference>
<organism evidence="12 13">
    <name type="scientific">Culex pipiens pipiens</name>
    <name type="common">Northern house mosquito</name>
    <dbReference type="NCBI Taxonomy" id="38569"/>
    <lineage>
        <taxon>Eukaryota</taxon>
        <taxon>Metazoa</taxon>
        <taxon>Ecdysozoa</taxon>
        <taxon>Arthropoda</taxon>
        <taxon>Hexapoda</taxon>
        <taxon>Insecta</taxon>
        <taxon>Pterygota</taxon>
        <taxon>Neoptera</taxon>
        <taxon>Endopterygota</taxon>
        <taxon>Diptera</taxon>
        <taxon>Nematocera</taxon>
        <taxon>Culicoidea</taxon>
        <taxon>Culicidae</taxon>
        <taxon>Culicinae</taxon>
        <taxon>Culicini</taxon>
        <taxon>Culex</taxon>
        <taxon>Culex</taxon>
    </lineage>
</organism>
<dbReference type="GO" id="GO:0050829">
    <property type="term" value="P:defense response to Gram-negative bacterium"/>
    <property type="evidence" value="ECO:0007669"/>
    <property type="project" value="UniProtKB-ARBA"/>
</dbReference>
<evidence type="ECO:0000256" key="3">
    <source>
        <dbReference type="ARBA" id="ARBA00022525"/>
    </source>
</evidence>
<dbReference type="GO" id="GO:0019731">
    <property type="term" value="P:antibacterial humoral response"/>
    <property type="evidence" value="ECO:0007669"/>
    <property type="project" value="UniProtKB-ARBA"/>
</dbReference>
<comment type="caution">
    <text evidence="12">The sequence shown here is derived from an EMBL/GenBank/DDBJ whole genome shotgun (WGS) entry which is preliminary data.</text>
</comment>